<dbReference type="Gene3D" id="3.90.550.10">
    <property type="entry name" value="Spore Coat Polysaccharide Biosynthesis Protein SpsA, Chain A"/>
    <property type="match status" value="1"/>
</dbReference>
<dbReference type="SUPFAM" id="SSF53448">
    <property type="entry name" value="Nucleotide-diphospho-sugar transferases"/>
    <property type="match status" value="1"/>
</dbReference>
<name>A0ABP9EMQ0_9FLAO</name>
<dbReference type="PANTHER" id="PTHR22916">
    <property type="entry name" value="GLYCOSYLTRANSFERASE"/>
    <property type="match status" value="1"/>
</dbReference>
<reference evidence="3" key="1">
    <citation type="journal article" date="2019" name="Int. J. Syst. Evol. Microbiol.">
        <title>The Global Catalogue of Microorganisms (GCM) 10K type strain sequencing project: providing services to taxonomists for standard genome sequencing and annotation.</title>
        <authorList>
            <consortium name="The Broad Institute Genomics Platform"/>
            <consortium name="The Broad Institute Genome Sequencing Center for Infectious Disease"/>
            <person name="Wu L."/>
            <person name="Ma J."/>
        </authorList>
    </citation>
    <scope>NUCLEOTIDE SEQUENCE [LARGE SCALE GENOMIC DNA]</scope>
    <source>
        <strain evidence="3">JCM 18274</strain>
    </source>
</reference>
<feature type="domain" description="Glycosyltransferase 2-like" evidence="1">
    <location>
        <begin position="6"/>
        <end position="147"/>
    </location>
</feature>
<dbReference type="PANTHER" id="PTHR22916:SF3">
    <property type="entry name" value="UDP-GLCNAC:BETAGAL BETA-1,3-N-ACETYLGLUCOSAMINYLTRANSFERASE-LIKE PROTEIN 1"/>
    <property type="match status" value="1"/>
</dbReference>
<keyword evidence="3" id="KW-1185">Reference proteome</keyword>
<gene>
    <name evidence="2" type="ORF">GCM10023311_01080</name>
</gene>
<dbReference type="InterPro" id="IPR001173">
    <property type="entry name" value="Glyco_trans_2-like"/>
</dbReference>
<evidence type="ECO:0000313" key="2">
    <source>
        <dbReference type="EMBL" id="GAA4882761.1"/>
    </source>
</evidence>
<dbReference type="InterPro" id="IPR029044">
    <property type="entry name" value="Nucleotide-diphossugar_trans"/>
</dbReference>
<organism evidence="2 3">
    <name type="scientific">Flaviramulus aquimarinus</name>
    <dbReference type="NCBI Taxonomy" id="1170456"/>
    <lineage>
        <taxon>Bacteria</taxon>
        <taxon>Pseudomonadati</taxon>
        <taxon>Bacteroidota</taxon>
        <taxon>Flavobacteriia</taxon>
        <taxon>Flavobacteriales</taxon>
        <taxon>Flavobacteriaceae</taxon>
        <taxon>Flaviramulus</taxon>
    </lineage>
</organism>
<dbReference type="Proteomes" id="UP001500433">
    <property type="component" value="Unassembled WGS sequence"/>
</dbReference>
<comment type="caution">
    <text evidence="2">The sequence shown here is derived from an EMBL/GenBank/DDBJ whole genome shotgun (WGS) entry which is preliminary data.</text>
</comment>
<sequence>MTLDFSIITVSYNSEKTIERTIKSVLNQSHKNFEYIIIDGGSTDKTNAIINQYKNKFKGGITHISEPDKGIYDAMNKGIALAKGEIIGLLNSDDYYYENTLSTVHEANQDTDKKTVITGELIFKSEDSDQLLRTSEQRFRKKIKQYKNGVRHPATFVPKVIYDNIGLFNLDYKIASDAEFIFRIYKSNYTFKFINQPLLVMCDGGISNSKGIFKQLLFENKLFLKTYCPNVILRYYYITLSILRLKVKELASNLTFLYRKIENH</sequence>
<evidence type="ECO:0000259" key="1">
    <source>
        <dbReference type="Pfam" id="PF00535"/>
    </source>
</evidence>
<proteinExistence type="predicted"/>
<dbReference type="RefSeq" id="WP_345271949.1">
    <property type="nucleotide sequence ID" value="NZ_BAABJH010000001.1"/>
</dbReference>
<dbReference type="CDD" id="cd06433">
    <property type="entry name" value="GT_2_WfgS_like"/>
    <property type="match status" value="1"/>
</dbReference>
<dbReference type="Pfam" id="PF00535">
    <property type="entry name" value="Glycos_transf_2"/>
    <property type="match status" value="1"/>
</dbReference>
<evidence type="ECO:0000313" key="3">
    <source>
        <dbReference type="Proteomes" id="UP001500433"/>
    </source>
</evidence>
<protein>
    <submittedName>
        <fullName evidence="2">Glycosyltransferase family 2 protein</fullName>
    </submittedName>
</protein>
<dbReference type="EMBL" id="BAABJH010000001">
    <property type="protein sequence ID" value="GAA4882761.1"/>
    <property type="molecule type" value="Genomic_DNA"/>
</dbReference>
<accession>A0ABP9EMQ0</accession>